<feature type="domain" description="TNase-like" evidence="1">
    <location>
        <begin position="22"/>
        <end position="148"/>
    </location>
</feature>
<dbReference type="PROSITE" id="PS50830">
    <property type="entry name" value="TNASE_3"/>
    <property type="match status" value="1"/>
</dbReference>
<name>A0A5D6V9H4_9BACT</name>
<dbReference type="SUPFAM" id="SSF50199">
    <property type="entry name" value="Staphylococcal nuclease"/>
    <property type="match status" value="1"/>
</dbReference>
<protein>
    <recommendedName>
        <fullName evidence="1">TNase-like domain-containing protein</fullName>
    </recommendedName>
</protein>
<organism evidence="2 3">
    <name type="scientific">Hymenobacter lutimineralis</name>
    <dbReference type="NCBI Taxonomy" id="2606448"/>
    <lineage>
        <taxon>Bacteria</taxon>
        <taxon>Pseudomonadati</taxon>
        <taxon>Bacteroidota</taxon>
        <taxon>Cytophagia</taxon>
        <taxon>Cytophagales</taxon>
        <taxon>Hymenobacteraceae</taxon>
        <taxon>Hymenobacter</taxon>
    </lineage>
</organism>
<reference evidence="2 3" key="1">
    <citation type="submission" date="2019-08" db="EMBL/GenBank/DDBJ databases">
        <authorList>
            <person name="Seo M.-J."/>
        </authorList>
    </citation>
    <scope>NUCLEOTIDE SEQUENCE [LARGE SCALE GENOMIC DNA]</scope>
    <source>
        <strain evidence="2 3">KIGAM108</strain>
    </source>
</reference>
<dbReference type="InterPro" id="IPR035437">
    <property type="entry name" value="SNase_OB-fold_sf"/>
</dbReference>
<comment type="caution">
    <text evidence="2">The sequence shown here is derived from an EMBL/GenBank/DDBJ whole genome shotgun (WGS) entry which is preliminary data.</text>
</comment>
<dbReference type="Gene3D" id="2.40.50.90">
    <property type="match status" value="1"/>
</dbReference>
<keyword evidence="3" id="KW-1185">Reference proteome</keyword>
<sequence length="176" mass="19417">MNTLELSFWCIALVLPYQLAAQNEWARVVRVVDGDTYELRAGGRNVRVRLLGADAPELKQPGGLLAADSVRRLLRGRAIRVQRGGADLYGRQLGRLGVELAAGGPVLALDSVLVVRGWAWAYDPNHTVAGRAAQQQQAQAAGRGLWRCGTLGPVEPARWRRMNKLTKLRNWVSCPW</sequence>
<accession>A0A5D6V9H4</accession>
<dbReference type="Proteomes" id="UP000322791">
    <property type="component" value="Unassembled WGS sequence"/>
</dbReference>
<dbReference type="Pfam" id="PF00565">
    <property type="entry name" value="SNase"/>
    <property type="match status" value="1"/>
</dbReference>
<gene>
    <name evidence="2" type="ORF">FY528_04810</name>
</gene>
<evidence type="ECO:0000313" key="3">
    <source>
        <dbReference type="Proteomes" id="UP000322791"/>
    </source>
</evidence>
<evidence type="ECO:0000313" key="2">
    <source>
        <dbReference type="EMBL" id="TYZ12621.1"/>
    </source>
</evidence>
<dbReference type="EMBL" id="VTHL01000003">
    <property type="protein sequence ID" value="TYZ12621.1"/>
    <property type="molecule type" value="Genomic_DNA"/>
</dbReference>
<dbReference type="AlphaFoldDB" id="A0A5D6V9H4"/>
<dbReference type="InterPro" id="IPR016071">
    <property type="entry name" value="Staphylococal_nuclease_OB-fold"/>
</dbReference>
<dbReference type="SMART" id="SM00318">
    <property type="entry name" value="SNc"/>
    <property type="match status" value="1"/>
</dbReference>
<proteinExistence type="predicted"/>
<evidence type="ECO:0000259" key="1">
    <source>
        <dbReference type="PROSITE" id="PS50830"/>
    </source>
</evidence>
<dbReference type="RefSeq" id="WP_149069860.1">
    <property type="nucleotide sequence ID" value="NZ_VTHL01000003.1"/>
</dbReference>